<dbReference type="HOGENOM" id="CLU_017584_9_5_6"/>
<dbReference type="OrthoDB" id="5450856at2"/>
<keyword evidence="2" id="KW-0238">DNA-binding</keyword>
<dbReference type="SUPFAM" id="SSF46785">
    <property type="entry name" value="Winged helix' DNA-binding domain"/>
    <property type="match status" value="1"/>
</dbReference>
<evidence type="ECO:0000256" key="3">
    <source>
        <dbReference type="ARBA" id="ARBA00023163"/>
    </source>
</evidence>
<dbReference type="STRING" id="1117647.M5M_10290"/>
<evidence type="ECO:0000313" key="6">
    <source>
        <dbReference type="Proteomes" id="UP000000466"/>
    </source>
</evidence>
<gene>
    <name evidence="5" type="ordered locus">M5M_10290</name>
</gene>
<accession>K4KJD5</accession>
<dbReference type="Gene3D" id="1.20.120.530">
    <property type="entry name" value="GntR ligand-binding domain-like"/>
    <property type="match status" value="1"/>
</dbReference>
<dbReference type="PANTHER" id="PTHR43537">
    <property type="entry name" value="TRANSCRIPTIONAL REGULATOR, GNTR FAMILY"/>
    <property type="match status" value="1"/>
</dbReference>
<dbReference type="SUPFAM" id="SSF48008">
    <property type="entry name" value="GntR ligand-binding domain-like"/>
    <property type="match status" value="1"/>
</dbReference>
<dbReference type="InterPro" id="IPR036388">
    <property type="entry name" value="WH-like_DNA-bd_sf"/>
</dbReference>
<organism evidence="5 6">
    <name type="scientific">Simiduia agarivorans (strain DSM 21679 / JCM 13881 / BCRC 17597 / SA1)</name>
    <dbReference type="NCBI Taxonomy" id="1117647"/>
    <lineage>
        <taxon>Bacteria</taxon>
        <taxon>Pseudomonadati</taxon>
        <taxon>Pseudomonadota</taxon>
        <taxon>Gammaproteobacteria</taxon>
        <taxon>Cellvibrionales</taxon>
        <taxon>Cellvibrionaceae</taxon>
        <taxon>Simiduia</taxon>
    </lineage>
</organism>
<feature type="domain" description="HTH gntR-type" evidence="4">
    <location>
        <begin position="10"/>
        <end position="78"/>
    </location>
</feature>
<evidence type="ECO:0000259" key="4">
    <source>
        <dbReference type="PROSITE" id="PS50949"/>
    </source>
</evidence>
<dbReference type="Pfam" id="PF07729">
    <property type="entry name" value="FCD"/>
    <property type="match status" value="1"/>
</dbReference>
<keyword evidence="3" id="KW-0804">Transcription</keyword>
<dbReference type="RefSeq" id="WP_015047403.1">
    <property type="nucleotide sequence ID" value="NC_018868.3"/>
</dbReference>
<dbReference type="Proteomes" id="UP000000466">
    <property type="component" value="Chromosome"/>
</dbReference>
<evidence type="ECO:0000256" key="2">
    <source>
        <dbReference type="ARBA" id="ARBA00023125"/>
    </source>
</evidence>
<dbReference type="PROSITE" id="PS50949">
    <property type="entry name" value="HTH_GNTR"/>
    <property type="match status" value="1"/>
</dbReference>
<dbReference type="PRINTS" id="PR00035">
    <property type="entry name" value="HTHGNTR"/>
</dbReference>
<evidence type="ECO:0000256" key="1">
    <source>
        <dbReference type="ARBA" id="ARBA00023015"/>
    </source>
</evidence>
<dbReference type="SMART" id="SM00345">
    <property type="entry name" value="HTH_GNTR"/>
    <property type="match status" value="1"/>
</dbReference>
<keyword evidence="1" id="KW-0805">Transcription regulation</keyword>
<dbReference type="InterPro" id="IPR008920">
    <property type="entry name" value="TF_FadR/GntR_C"/>
</dbReference>
<name>K4KJD5_SIMAS</name>
<dbReference type="Gene3D" id="1.10.10.10">
    <property type="entry name" value="Winged helix-like DNA-binding domain superfamily/Winged helix DNA-binding domain"/>
    <property type="match status" value="1"/>
</dbReference>
<reference evidence="5 6" key="1">
    <citation type="journal article" date="2013" name="Genome Announc.">
        <title>Complete genome sequence of Simiduia agarivorans SA1(T), a marine bacterium able to degrade a variety of polysaccharides.</title>
        <authorList>
            <person name="Lin S.Y."/>
            <person name="Shieh W.Y."/>
            <person name="Chen J.S."/>
            <person name="Tang S.L."/>
        </authorList>
    </citation>
    <scope>NUCLEOTIDE SEQUENCE [LARGE SCALE GENOMIC DNA]</scope>
    <source>
        <strain evidence="6">DSM 21679 / JCM 13881 / BCRC 17597 / SA1</strain>
    </source>
</reference>
<dbReference type="GO" id="GO:0003677">
    <property type="term" value="F:DNA binding"/>
    <property type="evidence" value="ECO:0007669"/>
    <property type="project" value="UniProtKB-KW"/>
</dbReference>
<evidence type="ECO:0000313" key="5">
    <source>
        <dbReference type="EMBL" id="AFU99239.1"/>
    </source>
</evidence>
<dbReference type="EMBL" id="CP003746">
    <property type="protein sequence ID" value="AFU99239.1"/>
    <property type="molecule type" value="Genomic_DNA"/>
</dbReference>
<dbReference type="GO" id="GO:0003700">
    <property type="term" value="F:DNA-binding transcription factor activity"/>
    <property type="evidence" value="ECO:0007669"/>
    <property type="project" value="InterPro"/>
</dbReference>
<dbReference type="AlphaFoldDB" id="K4KJD5"/>
<dbReference type="SMART" id="SM00895">
    <property type="entry name" value="FCD"/>
    <property type="match status" value="1"/>
</dbReference>
<dbReference type="Pfam" id="PF00392">
    <property type="entry name" value="GntR"/>
    <property type="match status" value="1"/>
</dbReference>
<dbReference type="InterPro" id="IPR000524">
    <property type="entry name" value="Tscrpt_reg_HTH_GntR"/>
</dbReference>
<proteinExistence type="predicted"/>
<protein>
    <submittedName>
        <fullName evidence="5">Uxu operon transcriptional regulator</fullName>
    </submittedName>
</protein>
<sequence length="253" mass="27511">MTTQAHHGDNRLYQQVAEQLADAITRGDYPIGTRLPAERKLAERFNVSRPTLREAVIALEIAGYVEVKGGSGVYITGHGGGVKASEKDVGALEVLEARILFESEAAGLAAHHITEEELAELEQSLDALVLESQSDTPEESADRRFHLTIAKACKNAAIESTIEHLWKLRNSSPLPEAIVTRVRAAGAKTRVKAHKDIYLALKQKDGDKAKNAMRAHLTAVVEQLLEATEAEAVEEARKKSANNRARLIALGAK</sequence>
<dbReference type="eggNOG" id="COG2186">
    <property type="taxonomic scope" value="Bacteria"/>
</dbReference>
<dbReference type="PANTHER" id="PTHR43537:SF5">
    <property type="entry name" value="UXU OPERON TRANSCRIPTIONAL REGULATOR"/>
    <property type="match status" value="1"/>
</dbReference>
<keyword evidence="6" id="KW-1185">Reference proteome</keyword>
<dbReference type="InterPro" id="IPR036390">
    <property type="entry name" value="WH_DNA-bd_sf"/>
</dbReference>
<dbReference type="InterPro" id="IPR011711">
    <property type="entry name" value="GntR_C"/>
</dbReference>
<dbReference type="KEGG" id="saga:M5M_10290"/>
<dbReference type="CDD" id="cd07377">
    <property type="entry name" value="WHTH_GntR"/>
    <property type="match status" value="1"/>
</dbReference>